<keyword evidence="6" id="KW-1185">Reference proteome</keyword>
<dbReference type="eggNOG" id="COG3842">
    <property type="taxonomic scope" value="Bacteria"/>
</dbReference>
<dbReference type="InterPro" id="IPR050093">
    <property type="entry name" value="ABC_SmlMolc_Importer"/>
</dbReference>
<keyword evidence="1" id="KW-0813">Transport</keyword>
<gene>
    <name evidence="5" type="ordered locus">Dtox_3449</name>
</gene>
<keyword evidence="3" id="KW-0067">ATP-binding</keyword>
<evidence type="ECO:0000256" key="1">
    <source>
        <dbReference type="ARBA" id="ARBA00022448"/>
    </source>
</evidence>
<protein>
    <submittedName>
        <fullName evidence="5">ABC transporter related</fullName>
    </submittedName>
</protein>
<evidence type="ECO:0000313" key="6">
    <source>
        <dbReference type="Proteomes" id="UP000002217"/>
    </source>
</evidence>
<evidence type="ECO:0000256" key="3">
    <source>
        <dbReference type="ARBA" id="ARBA00022840"/>
    </source>
</evidence>
<dbReference type="SUPFAM" id="SSF52540">
    <property type="entry name" value="P-loop containing nucleoside triphosphate hydrolases"/>
    <property type="match status" value="1"/>
</dbReference>
<dbReference type="EMBL" id="CP001720">
    <property type="protein sequence ID" value="ACV64172.1"/>
    <property type="molecule type" value="Genomic_DNA"/>
</dbReference>
<dbReference type="Pfam" id="PF00005">
    <property type="entry name" value="ABC_tran"/>
    <property type="match status" value="1"/>
</dbReference>
<proteinExistence type="predicted"/>
<dbReference type="HOGENOM" id="CLU_000604_1_1_9"/>
<dbReference type="PROSITE" id="PS00211">
    <property type="entry name" value="ABC_TRANSPORTER_1"/>
    <property type="match status" value="1"/>
</dbReference>
<accession>C8W6R3</accession>
<dbReference type="SMART" id="SM00382">
    <property type="entry name" value="AAA"/>
    <property type="match status" value="1"/>
</dbReference>
<dbReference type="GO" id="GO:0016887">
    <property type="term" value="F:ATP hydrolysis activity"/>
    <property type="evidence" value="ECO:0007669"/>
    <property type="project" value="InterPro"/>
</dbReference>
<dbReference type="InterPro" id="IPR008995">
    <property type="entry name" value="Mo/tungstate-bd_C_term_dom"/>
</dbReference>
<dbReference type="PROSITE" id="PS50893">
    <property type="entry name" value="ABC_TRANSPORTER_2"/>
    <property type="match status" value="1"/>
</dbReference>
<dbReference type="AlphaFoldDB" id="C8W6R3"/>
<evidence type="ECO:0000259" key="4">
    <source>
        <dbReference type="PROSITE" id="PS50893"/>
    </source>
</evidence>
<name>C8W6R3_DESAS</name>
<feature type="domain" description="ABC transporter" evidence="4">
    <location>
        <begin position="3"/>
        <end position="236"/>
    </location>
</feature>
<dbReference type="PANTHER" id="PTHR42781">
    <property type="entry name" value="SPERMIDINE/PUTRESCINE IMPORT ATP-BINDING PROTEIN POTA"/>
    <property type="match status" value="1"/>
</dbReference>
<dbReference type="Gene3D" id="3.40.50.300">
    <property type="entry name" value="P-loop containing nucleotide triphosphate hydrolases"/>
    <property type="match status" value="1"/>
</dbReference>
<dbReference type="PANTHER" id="PTHR42781:SF4">
    <property type="entry name" value="SPERMIDINE_PUTRESCINE IMPORT ATP-BINDING PROTEIN POTA"/>
    <property type="match status" value="1"/>
</dbReference>
<dbReference type="InterPro" id="IPR027417">
    <property type="entry name" value="P-loop_NTPase"/>
</dbReference>
<keyword evidence="2" id="KW-0547">Nucleotide-binding</keyword>
<organism evidence="5 6">
    <name type="scientific">Desulfofarcimen acetoxidans (strain ATCC 49208 / DSM 771 / KCTC 5769 / VKM B-1644 / 5575)</name>
    <name type="common">Desulfotomaculum acetoxidans</name>
    <dbReference type="NCBI Taxonomy" id="485916"/>
    <lineage>
        <taxon>Bacteria</taxon>
        <taxon>Bacillati</taxon>
        <taxon>Bacillota</taxon>
        <taxon>Clostridia</taxon>
        <taxon>Eubacteriales</taxon>
        <taxon>Peptococcaceae</taxon>
        <taxon>Desulfofarcimen</taxon>
    </lineage>
</organism>
<dbReference type="InterPro" id="IPR003593">
    <property type="entry name" value="AAA+_ATPase"/>
</dbReference>
<dbReference type="InterPro" id="IPR003439">
    <property type="entry name" value="ABC_transporter-like_ATP-bd"/>
</dbReference>
<evidence type="ECO:0000256" key="2">
    <source>
        <dbReference type="ARBA" id="ARBA00022741"/>
    </source>
</evidence>
<sequence>MIETLLEVSNLTVKTGKFSLKNISFDLKAEEYLIVLGPTGSGKTILLETLAGLRTLQDGKILLMDQNITHLPPEQRNFGFAYQDSLLYPFLTVKDNILFGAKARGVAGETKIQKRMRQLVEIMNISHLIERYPRNLSGGEKQRVSLARAILTQPSLLLLDEPLSALDPATRQLMKNLLREIHNTERLGIIHVTHDFSEAIQMGTKIIVLNNGSIEQSGAPLDIFFRPASLSLAQFLQGENLIGGTLISQNNQTWFKPSNNEPMLGPLNDSSVNGLEKHKPVVMMIRSGNLFLHRQYDSSQEFISWSAEINHLSFDRTHVDVFCKGNGSWQTSLSLSQWLNLELSEGDLVKLSVKPENCHFISC</sequence>
<evidence type="ECO:0000313" key="5">
    <source>
        <dbReference type="EMBL" id="ACV64172.1"/>
    </source>
</evidence>
<dbReference type="STRING" id="485916.Dtox_3449"/>
<dbReference type="KEGG" id="dae:Dtox_3449"/>
<dbReference type="InterPro" id="IPR017871">
    <property type="entry name" value="ABC_transporter-like_CS"/>
</dbReference>
<dbReference type="RefSeq" id="WP_015758862.1">
    <property type="nucleotide sequence ID" value="NC_013216.1"/>
</dbReference>
<dbReference type="GO" id="GO:0005524">
    <property type="term" value="F:ATP binding"/>
    <property type="evidence" value="ECO:0007669"/>
    <property type="project" value="UniProtKB-KW"/>
</dbReference>
<dbReference type="SUPFAM" id="SSF50331">
    <property type="entry name" value="MOP-like"/>
    <property type="match status" value="1"/>
</dbReference>
<dbReference type="OrthoDB" id="9802264at2"/>
<dbReference type="Proteomes" id="UP000002217">
    <property type="component" value="Chromosome"/>
</dbReference>
<reference evidence="5 6" key="1">
    <citation type="journal article" date="2009" name="Stand. Genomic Sci.">
        <title>Complete genome sequence of Desulfotomaculum acetoxidans type strain (5575).</title>
        <authorList>
            <person name="Spring S."/>
            <person name="Lapidus A."/>
            <person name="Schroder M."/>
            <person name="Gleim D."/>
            <person name="Sims D."/>
            <person name="Meincke L."/>
            <person name="Glavina Del Rio T."/>
            <person name="Tice H."/>
            <person name="Copeland A."/>
            <person name="Cheng J.F."/>
            <person name="Lucas S."/>
            <person name="Chen F."/>
            <person name="Nolan M."/>
            <person name="Bruce D."/>
            <person name="Goodwin L."/>
            <person name="Pitluck S."/>
            <person name="Ivanova N."/>
            <person name="Mavromatis K."/>
            <person name="Mikhailova N."/>
            <person name="Pati A."/>
            <person name="Chen A."/>
            <person name="Palaniappan K."/>
            <person name="Land M."/>
            <person name="Hauser L."/>
            <person name="Chang Y.J."/>
            <person name="Jeffries C.D."/>
            <person name="Chain P."/>
            <person name="Saunders E."/>
            <person name="Brettin T."/>
            <person name="Detter J.C."/>
            <person name="Goker M."/>
            <person name="Bristow J."/>
            <person name="Eisen J.A."/>
            <person name="Markowitz V."/>
            <person name="Hugenholtz P."/>
            <person name="Kyrpides N.C."/>
            <person name="Klenk H.P."/>
            <person name="Han C."/>
        </authorList>
    </citation>
    <scope>NUCLEOTIDE SEQUENCE [LARGE SCALE GENOMIC DNA]</scope>
    <source>
        <strain evidence="6">ATCC 49208 / DSM 771 / VKM B-1644</strain>
    </source>
</reference>